<feature type="region of interest" description="Disordered" evidence="2">
    <location>
        <begin position="136"/>
        <end position="160"/>
    </location>
</feature>
<keyword evidence="4" id="KW-1185">Reference proteome</keyword>
<accession>A0A7I4YJW2</accession>
<feature type="region of interest" description="Disordered" evidence="2">
    <location>
        <begin position="77"/>
        <end position="116"/>
    </location>
</feature>
<keyword evidence="1" id="KW-0479">Metal-binding</keyword>
<dbReference type="WBParaSite" id="HCON_00109710-00001">
    <property type="protein sequence ID" value="HCON_00109710-00001"/>
    <property type="gene ID" value="HCON_00109710"/>
</dbReference>
<dbReference type="InterPro" id="IPR001878">
    <property type="entry name" value="Znf_CCHC"/>
</dbReference>
<evidence type="ECO:0000313" key="5">
    <source>
        <dbReference type="WBParaSite" id="HCON_00109710-00001"/>
    </source>
</evidence>
<feature type="compositionally biased region" description="Polar residues" evidence="2">
    <location>
        <begin position="91"/>
        <end position="115"/>
    </location>
</feature>
<keyword evidence="1" id="KW-0862">Zinc</keyword>
<sequence>MAERGIESEEGWKDYVATMERDGEIVSDLSEMLNVNPLQIKDCVADLLRQDAGRKVAGEPLFDWSDIYGELEEAVSGGRGAEAGVPRGSVRETSGASGSPRSGPQQSNSRPSTGSRKCYACSKYGHVARDCPSRVAKVNQQIAPKEKEPSRDGRSLSSIINEARCMGMKISGKGSEESDLIGEGRVE</sequence>
<dbReference type="SUPFAM" id="SSF57756">
    <property type="entry name" value="Retrovirus zinc finger-like domains"/>
    <property type="match status" value="1"/>
</dbReference>
<evidence type="ECO:0000259" key="3">
    <source>
        <dbReference type="PROSITE" id="PS50158"/>
    </source>
</evidence>
<feature type="compositionally biased region" description="Basic and acidic residues" evidence="2">
    <location>
        <begin position="144"/>
        <end position="154"/>
    </location>
</feature>
<dbReference type="GO" id="GO:0003676">
    <property type="term" value="F:nucleic acid binding"/>
    <property type="evidence" value="ECO:0007669"/>
    <property type="project" value="InterPro"/>
</dbReference>
<dbReference type="SMART" id="SM00343">
    <property type="entry name" value="ZnF_C2HC"/>
    <property type="match status" value="1"/>
</dbReference>
<evidence type="ECO:0000256" key="1">
    <source>
        <dbReference type="PROSITE-ProRule" id="PRU00047"/>
    </source>
</evidence>
<keyword evidence="1" id="KW-0863">Zinc-finger</keyword>
<evidence type="ECO:0000256" key="2">
    <source>
        <dbReference type="SAM" id="MobiDB-lite"/>
    </source>
</evidence>
<dbReference type="GO" id="GO:0005737">
    <property type="term" value="C:cytoplasm"/>
    <property type="evidence" value="ECO:0007669"/>
    <property type="project" value="UniProtKB-ARBA"/>
</dbReference>
<dbReference type="GO" id="GO:0008270">
    <property type="term" value="F:zinc ion binding"/>
    <property type="evidence" value="ECO:0007669"/>
    <property type="project" value="UniProtKB-KW"/>
</dbReference>
<reference evidence="5" key="1">
    <citation type="submission" date="2020-12" db="UniProtKB">
        <authorList>
            <consortium name="WormBaseParasite"/>
        </authorList>
    </citation>
    <scope>IDENTIFICATION</scope>
    <source>
        <strain evidence="5">MHco3</strain>
    </source>
</reference>
<dbReference type="Pfam" id="PF00098">
    <property type="entry name" value="zf-CCHC"/>
    <property type="match status" value="1"/>
</dbReference>
<dbReference type="GO" id="GO:0019899">
    <property type="term" value="F:enzyme binding"/>
    <property type="evidence" value="ECO:0007669"/>
    <property type="project" value="UniProtKB-ARBA"/>
</dbReference>
<dbReference type="Proteomes" id="UP000025227">
    <property type="component" value="Unplaced"/>
</dbReference>
<organism evidence="4 5">
    <name type="scientific">Haemonchus contortus</name>
    <name type="common">Barber pole worm</name>
    <dbReference type="NCBI Taxonomy" id="6289"/>
    <lineage>
        <taxon>Eukaryota</taxon>
        <taxon>Metazoa</taxon>
        <taxon>Ecdysozoa</taxon>
        <taxon>Nematoda</taxon>
        <taxon>Chromadorea</taxon>
        <taxon>Rhabditida</taxon>
        <taxon>Rhabditina</taxon>
        <taxon>Rhabditomorpha</taxon>
        <taxon>Strongyloidea</taxon>
        <taxon>Trichostrongylidae</taxon>
        <taxon>Haemonchus</taxon>
    </lineage>
</organism>
<evidence type="ECO:0000313" key="4">
    <source>
        <dbReference type="Proteomes" id="UP000025227"/>
    </source>
</evidence>
<proteinExistence type="predicted"/>
<dbReference type="Gene3D" id="4.10.60.10">
    <property type="entry name" value="Zinc finger, CCHC-type"/>
    <property type="match status" value="1"/>
</dbReference>
<dbReference type="PROSITE" id="PS50158">
    <property type="entry name" value="ZF_CCHC"/>
    <property type="match status" value="1"/>
</dbReference>
<dbReference type="OrthoDB" id="6538027at2759"/>
<dbReference type="InterPro" id="IPR036875">
    <property type="entry name" value="Znf_CCHC_sf"/>
</dbReference>
<dbReference type="AlphaFoldDB" id="A0A7I4YJW2"/>
<feature type="region of interest" description="Disordered" evidence="2">
    <location>
        <begin position="168"/>
        <end position="187"/>
    </location>
</feature>
<feature type="domain" description="CCHC-type" evidence="3">
    <location>
        <begin position="116"/>
        <end position="133"/>
    </location>
</feature>
<protein>
    <submittedName>
        <fullName evidence="5">CCHC-type domain-containing protein</fullName>
    </submittedName>
</protein>
<name>A0A7I4YJW2_HAECO</name>